<keyword evidence="3" id="KW-1185">Reference proteome</keyword>
<dbReference type="PANTHER" id="PTHR43752:SF2">
    <property type="entry name" value="BNR_ASP-BOX REPEAT FAMILY PROTEIN"/>
    <property type="match status" value="1"/>
</dbReference>
<dbReference type="PANTHER" id="PTHR43752">
    <property type="entry name" value="BNR/ASP-BOX REPEAT FAMILY PROTEIN"/>
    <property type="match status" value="1"/>
</dbReference>
<dbReference type="Gene3D" id="2.120.10.10">
    <property type="match status" value="1"/>
</dbReference>
<dbReference type="EMBL" id="BAAAYK010000038">
    <property type="protein sequence ID" value="GAA3359848.1"/>
    <property type="molecule type" value="Genomic_DNA"/>
</dbReference>
<dbReference type="InterPro" id="IPR036278">
    <property type="entry name" value="Sialidase_sf"/>
</dbReference>
<evidence type="ECO:0000259" key="1">
    <source>
        <dbReference type="Pfam" id="PF13088"/>
    </source>
</evidence>
<dbReference type="SUPFAM" id="SSF50939">
    <property type="entry name" value="Sialidases"/>
    <property type="match status" value="1"/>
</dbReference>
<dbReference type="InterPro" id="IPR011040">
    <property type="entry name" value="Sialidase"/>
</dbReference>
<name>A0ABP6RS88_9PSEU</name>
<sequence>MSAPREEFLPAPDVQSHAANLLPLPSGELACAWFSGTQEGLSDIDVWFSRHDGTAWSEPLRISADPERSEQNPVLFQAPGGRLWVLYTAQRAGNQDTAEVRVRTSGDGGRSWDAARTLIPASPDGGVFVRQPVVVLDSGRWLLPVFRCPRPDTGRWRGDHDTSAVLASDDGGRSWQAHEVPGSTGCVHMNVLTPPGGELVALFRRRQADFVHLSRSADGITWSEPEPTELPNNNSSIQAAVLDDGAIALVHNASSAADATERRESLYDEIDGGATESTSDGPGLAFWGAPRAPLSLAVSTDGGRSWPVRRDVETGDGHCLTNNSRDGLNRELSYPSIAQTADGALHLAYTYHRRVIKHVVVDRAWAAAEPTCHAS</sequence>
<organism evidence="2 3">
    <name type="scientific">Saccharopolyspora gregorii</name>
    <dbReference type="NCBI Taxonomy" id="33914"/>
    <lineage>
        <taxon>Bacteria</taxon>
        <taxon>Bacillati</taxon>
        <taxon>Actinomycetota</taxon>
        <taxon>Actinomycetes</taxon>
        <taxon>Pseudonocardiales</taxon>
        <taxon>Pseudonocardiaceae</taxon>
        <taxon>Saccharopolyspora</taxon>
    </lineage>
</organism>
<comment type="caution">
    <text evidence="2">The sequence shown here is derived from an EMBL/GenBank/DDBJ whole genome shotgun (WGS) entry which is preliminary data.</text>
</comment>
<proteinExistence type="predicted"/>
<dbReference type="Proteomes" id="UP001500483">
    <property type="component" value="Unassembled WGS sequence"/>
</dbReference>
<accession>A0ABP6RS88</accession>
<reference evidence="3" key="1">
    <citation type="journal article" date="2019" name="Int. J. Syst. Evol. Microbiol.">
        <title>The Global Catalogue of Microorganisms (GCM) 10K type strain sequencing project: providing services to taxonomists for standard genome sequencing and annotation.</title>
        <authorList>
            <consortium name="The Broad Institute Genomics Platform"/>
            <consortium name="The Broad Institute Genome Sequencing Center for Infectious Disease"/>
            <person name="Wu L."/>
            <person name="Ma J."/>
        </authorList>
    </citation>
    <scope>NUCLEOTIDE SEQUENCE [LARGE SCALE GENOMIC DNA]</scope>
    <source>
        <strain evidence="3">JCM 9687</strain>
    </source>
</reference>
<evidence type="ECO:0000313" key="2">
    <source>
        <dbReference type="EMBL" id="GAA3359848.1"/>
    </source>
</evidence>
<dbReference type="RefSeq" id="WP_344928287.1">
    <property type="nucleotide sequence ID" value="NZ_BAAAYK010000038.1"/>
</dbReference>
<evidence type="ECO:0000313" key="3">
    <source>
        <dbReference type="Proteomes" id="UP001500483"/>
    </source>
</evidence>
<dbReference type="CDD" id="cd15482">
    <property type="entry name" value="Sialidase_non-viral"/>
    <property type="match status" value="1"/>
</dbReference>
<gene>
    <name evidence="2" type="ORF">GCM10020366_37490</name>
</gene>
<protein>
    <submittedName>
        <fullName evidence="2">Exo-alpha-sialidase</fullName>
    </submittedName>
</protein>
<dbReference type="Pfam" id="PF13088">
    <property type="entry name" value="BNR_2"/>
    <property type="match status" value="1"/>
</dbReference>
<feature type="domain" description="Sialidase" evidence="1">
    <location>
        <begin position="27"/>
        <end position="347"/>
    </location>
</feature>